<proteinExistence type="predicted"/>
<dbReference type="AlphaFoldDB" id="A0A160VBA2"/>
<gene>
    <name evidence="1" type="ORF">MGWOODY_Clf2519</name>
</gene>
<name>A0A160VBA2_9ZZZZ</name>
<reference evidence="1" key="1">
    <citation type="submission" date="2015-10" db="EMBL/GenBank/DDBJ databases">
        <authorList>
            <person name="Gilbert D.G."/>
        </authorList>
    </citation>
    <scope>NUCLEOTIDE SEQUENCE</scope>
</reference>
<protein>
    <submittedName>
        <fullName evidence="1">Uncharacterized protein</fullName>
    </submittedName>
</protein>
<evidence type="ECO:0000313" key="1">
    <source>
        <dbReference type="EMBL" id="CUV03482.1"/>
    </source>
</evidence>
<accession>A0A160VBA2</accession>
<sequence>MLCQDRHIPEYPWACWSYAAVLLERKGSGGHLRPQELLEESLQISTDLGMPPLRQQADDLISRAGETFASGYLGGFPNERLMFSD</sequence>
<dbReference type="EMBL" id="FAXA01000429">
    <property type="protein sequence ID" value="CUV03482.1"/>
    <property type="molecule type" value="Genomic_DNA"/>
</dbReference>
<organism evidence="1">
    <name type="scientific">hydrothermal vent metagenome</name>
    <dbReference type="NCBI Taxonomy" id="652676"/>
    <lineage>
        <taxon>unclassified sequences</taxon>
        <taxon>metagenomes</taxon>
        <taxon>ecological metagenomes</taxon>
    </lineage>
</organism>